<evidence type="ECO:0000256" key="2">
    <source>
        <dbReference type="ARBA" id="ARBA00023125"/>
    </source>
</evidence>
<feature type="domain" description="HTH gntR-type" evidence="4">
    <location>
        <begin position="24"/>
        <end position="91"/>
    </location>
</feature>
<proteinExistence type="predicted"/>
<evidence type="ECO:0000259" key="4">
    <source>
        <dbReference type="PROSITE" id="PS50949"/>
    </source>
</evidence>
<keyword evidence="1" id="KW-0805">Transcription regulation</keyword>
<keyword evidence="3" id="KW-0804">Transcription</keyword>
<keyword evidence="2" id="KW-0238">DNA-binding</keyword>
<dbReference type="AlphaFoldDB" id="A0A5C6B8Y3"/>
<dbReference type="SUPFAM" id="SSF48008">
    <property type="entry name" value="GntR ligand-binding domain-like"/>
    <property type="match status" value="1"/>
</dbReference>
<dbReference type="EMBL" id="SJPN01000001">
    <property type="protein sequence ID" value="TWU08102.1"/>
    <property type="molecule type" value="Genomic_DNA"/>
</dbReference>
<keyword evidence="6" id="KW-1185">Reference proteome</keyword>
<comment type="caution">
    <text evidence="5">The sequence shown here is derived from an EMBL/GenBank/DDBJ whole genome shotgun (WGS) entry which is preliminary data.</text>
</comment>
<dbReference type="InterPro" id="IPR011711">
    <property type="entry name" value="GntR_C"/>
</dbReference>
<dbReference type="InterPro" id="IPR008920">
    <property type="entry name" value="TF_FadR/GntR_C"/>
</dbReference>
<dbReference type="PANTHER" id="PTHR43537:SF45">
    <property type="entry name" value="GNTR FAMILY REGULATORY PROTEIN"/>
    <property type="match status" value="1"/>
</dbReference>
<sequence>MPVKRTTTIKPAKIRGQRTPEASLRLSEQVYESLVEMIVLGKLTPGQSVSEVELARTLNVSRTPVHEAVKQLVKDGLIVQAANRRPVVVSFGPEDVRDVYEMRRILESEAAAKAADRMDRPTLQQLEAGLKAFRKRKPTSGSISVWVKLDDEFHSAIAAAAGSPRLAADIVRYRLMNRVFNRSHTDASVLQQAAEEHEAILNALRRRSPDEARQAMREHLEEWQRFFANHLR</sequence>
<dbReference type="Gene3D" id="1.10.10.10">
    <property type="entry name" value="Winged helix-like DNA-binding domain superfamily/Winged helix DNA-binding domain"/>
    <property type="match status" value="1"/>
</dbReference>
<evidence type="ECO:0000256" key="3">
    <source>
        <dbReference type="ARBA" id="ARBA00023163"/>
    </source>
</evidence>
<dbReference type="PROSITE" id="PS50949">
    <property type="entry name" value="HTH_GNTR"/>
    <property type="match status" value="1"/>
</dbReference>
<dbReference type="CDD" id="cd07377">
    <property type="entry name" value="WHTH_GntR"/>
    <property type="match status" value="1"/>
</dbReference>
<organism evidence="5 6">
    <name type="scientific">Stieleria varia</name>
    <dbReference type="NCBI Taxonomy" id="2528005"/>
    <lineage>
        <taxon>Bacteria</taxon>
        <taxon>Pseudomonadati</taxon>
        <taxon>Planctomycetota</taxon>
        <taxon>Planctomycetia</taxon>
        <taxon>Pirellulales</taxon>
        <taxon>Pirellulaceae</taxon>
        <taxon>Stieleria</taxon>
    </lineage>
</organism>
<protein>
    <submittedName>
        <fullName evidence="5">Putative HTH-type transcriptional regulator YdfH</fullName>
    </submittedName>
</protein>
<evidence type="ECO:0000313" key="6">
    <source>
        <dbReference type="Proteomes" id="UP000320176"/>
    </source>
</evidence>
<dbReference type="PANTHER" id="PTHR43537">
    <property type="entry name" value="TRANSCRIPTIONAL REGULATOR, GNTR FAMILY"/>
    <property type="match status" value="1"/>
</dbReference>
<dbReference type="RefSeq" id="WP_197454241.1">
    <property type="nucleotide sequence ID" value="NZ_CP151726.1"/>
</dbReference>
<accession>A0A5C6B8Y3</accession>
<dbReference type="InterPro" id="IPR036388">
    <property type="entry name" value="WH-like_DNA-bd_sf"/>
</dbReference>
<dbReference type="PRINTS" id="PR00035">
    <property type="entry name" value="HTHGNTR"/>
</dbReference>
<dbReference type="SMART" id="SM00895">
    <property type="entry name" value="FCD"/>
    <property type="match status" value="1"/>
</dbReference>
<dbReference type="Gene3D" id="1.20.120.530">
    <property type="entry name" value="GntR ligand-binding domain-like"/>
    <property type="match status" value="1"/>
</dbReference>
<dbReference type="Pfam" id="PF07729">
    <property type="entry name" value="FCD"/>
    <property type="match status" value="1"/>
</dbReference>
<dbReference type="SUPFAM" id="SSF46785">
    <property type="entry name" value="Winged helix' DNA-binding domain"/>
    <property type="match status" value="1"/>
</dbReference>
<dbReference type="GO" id="GO:0003700">
    <property type="term" value="F:DNA-binding transcription factor activity"/>
    <property type="evidence" value="ECO:0007669"/>
    <property type="project" value="InterPro"/>
</dbReference>
<dbReference type="InterPro" id="IPR036390">
    <property type="entry name" value="WH_DNA-bd_sf"/>
</dbReference>
<evidence type="ECO:0000256" key="1">
    <source>
        <dbReference type="ARBA" id="ARBA00023015"/>
    </source>
</evidence>
<name>A0A5C6B8Y3_9BACT</name>
<dbReference type="Pfam" id="PF00392">
    <property type="entry name" value="GntR"/>
    <property type="match status" value="1"/>
</dbReference>
<dbReference type="InterPro" id="IPR000524">
    <property type="entry name" value="Tscrpt_reg_HTH_GntR"/>
</dbReference>
<dbReference type="SMART" id="SM00345">
    <property type="entry name" value="HTH_GNTR"/>
    <property type="match status" value="1"/>
</dbReference>
<reference evidence="5 6" key="1">
    <citation type="submission" date="2019-02" db="EMBL/GenBank/DDBJ databases">
        <title>Deep-cultivation of Planctomycetes and their phenomic and genomic characterization uncovers novel biology.</title>
        <authorList>
            <person name="Wiegand S."/>
            <person name="Jogler M."/>
            <person name="Boedeker C."/>
            <person name="Pinto D."/>
            <person name="Vollmers J."/>
            <person name="Rivas-Marin E."/>
            <person name="Kohn T."/>
            <person name="Peeters S.H."/>
            <person name="Heuer A."/>
            <person name="Rast P."/>
            <person name="Oberbeckmann S."/>
            <person name="Bunk B."/>
            <person name="Jeske O."/>
            <person name="Meyerdierks A."/>
            <person name="Storesund J.E."/>
            <person name="Kallscheuer N."/>
            <person name="Luecker S."/>
            <person name="Lage O.M."/>
            <person name="Pohl T."/>
            <person name="Merkel B.J."/>
            <person name="Hornburger P."/>
            <person name="Mueller R.-W."/>
            <person name="Bruemmer F."/>
            <person name="Labrenz M."/>
            <person name="Spormann A.M."/>
            <person name="Op Den Camp H."/>
            <person name="Overmann J."/>
            <person name="Amann R."/>
            <person name="Jetten M.S.M."/>
            <person name="Mascher T."/>
            <person name="Medema M.H."/>
            <person name="Devos D.P."/>
            <person name="Kaster A.-K."/>
            <person name="Ovreas L."/>
            <person name="Rohde M."/>
            <person name="Galperin M.Y."/>
            <person name="Jogler C."/>
        </authorList>
    </citation>
    <scope>NUCLEOTIDE SEQUENCE [LARGE SCALE GENOMIC DNA]</scope>
    <source>
        <strain evidence="5 6">Pla52n</strain>
    </source>
</reference>
<evidence type="ECO:0000313" key="5">
    <source>
        <dbReference type="EMBL" id="TWU08102.1"/>
    </source>
</evidence>
<dbReference type="Proteomes" id="UP000320176">
    <property type="component" value="Unassembled WGS sequence"/>
</dbReference>
<gene>
    <name evidence="5" type="primary">ydfH_1</name>
    <name evidence="5" type="ORF">Pla52n_06830</name>
</gene>
<dbReference type="GO" id="GO:0003677">
    <property type="term" value="F:DNA binding"/>
    <property type="evidence" value="ECO:0007669"/>
    <property type="project" value="UniProtKB-KW"/>
</dbReference>